<proteinExistence type="predicted"/>
<evidence type="ECO:0000256" key="1">
    <source>
        <dbReference type="SAM" id="SignalP"/>
    </source>
</evidence>
<dbReference type="RefSeq" id="WP_307347831.1">
    <property type="nucleotide sequence ID" value="NZ_JAUSVS010000002.1"/>
</dbReference>
<keyword evidence="1" id="KW-0732">Signal</keyword>
<evidence type="ECO:0000313" key="3">
    <source>
        <dbReference type="Proteomes" id="UP001228905"/>
    </source>
</evidence>
<protein>
    <recommendedName>
        <fullName evidence="4">Cyclic nucleotide-binding domain-containing protein</fullName>
    </recommendedName>
</protein>
<reference evidence="2 3" key="1">
    <citation type="submission" date="2023-07" db="EMBL/GenBank/DDBJ databases">
        <title>Genomic Encyclopedia of Type Strains, Phase IV (KMG-IV): sequencing the most valuable type-strain genomes for metagenomic binning, comparative biology and taxonomic classification.</title>
        <authorList>
            <person name="Goeker M."/>
        </authorList>
    </citation>
    <scope>NUCLEOTIDE SEQUENCE [LARGE SCALE GENOMIC DNA]</scope>
    <source>
        <strain evidence="2 3">DSM 18695</strain>
    </source>
</reference>
<comment type="caution">
    <text evidence="2">The sequence shown here is derived from an EMBL/GenBank/DDBJ whole genome shotgun (WGS) entry which is preliminary data.</text>
</comment>
<organism evidence="2 3">
    <name type="scientific">Caulobacter ginsengisoli</name>
    <dbReference type="NCBI Taxonomy" id="400775"/>
    <lineage>
        <taxon>Bacteria</taxon>
        <taxon>Pseudomonadati</taxon>
        <taxon>Pseudomonadota</taxon>
        <taxon>Alphaproteobacteria</taxon>
        <taxon>Caulobacterales</taxon>
        <taxon>Caulobacteraceae</taxon>
        <taxon>Caulobacter</taxon>
    </lineage>
</organism>
<dbReference type="Proteomes" id="UP001228905">
    <property type="component" value="Unassembled WGS sequence"/>
</dbReference>
<name>A0ABU0IP08_9CAUL</name>
<keyword evidence="3" id="KW-1185">Reference proteome</keyword>
<sequence>MGYRRLAAIALVVLFGLTPLASAHAEADLAALMKACNDLSRRAPDIEKLAQAQSLTAWTPEEMAAVEPITVVEPLRKDRDKPQPDLPTRALRSDTVRAWWLDAGHSQSLVYQEADQPQMGGGDLIFISARRWRSCQIAGQIGDARPLVATIYDLDADPLPGLFQESRSLSMSVSSETLPGTSDWFDMGANLFLYFDTMLALPGITSESFYLAVSDRDEPDPDSPVLRVSKATLFKAIARPARFVFSRETDLPN</sequence>
<dbReference type="EMBL" id="JAUSVS010000002">
    <property type="protein sequence ID" value="MDQ0463699.1"/>
    <property type="molecule type" value="Genomic_DNA"/>
</dbReference>
<evidence type="ECO:0000313" key="2">
    <source>
        <dbReference type="EMBL" id="MDQ0463699.1"/>
    </source>
</evidence>
<feature type="chain" id="PRO_5047493392" description="Cyclic nucleotide-binding domain-containing protein" evidence="1">
    <location>
        <begin position="26"/>
        <end position="253"/>
    </location>
</feature>
<accession>A0ABU0IP08</accession>
<feature type="signal peptide" evidence="1">
    <location>
        <begin position="1"/>
        <end position="25"/>
    </location>
</feature>
<evidence type="ECO:0008006" key="4">
    <source>
        <dbReference type="Google" id="ProtNLM"/>
    </source>
</evidence>
<gene>
    <name evidence="2" type="ORF">QO010_001470</name>
</gene>